<keyword evidence="2" id="KW-1185">Reference proteome</keyword>
<organism evidence="1 2">
    <name type="scientific">Auriscalpium vulgare</name>
    <dbReference type="NCBI Taxonomy" id="40419"/>
    <lineage>
        <taxon>Eukaryota</taxon>
        <taxon>Fungi</taxon>
        <taxon>Dikarya</taxon>
        <taxon>Basidiomycota</taxon>
        <taxon>Agaricomycotina</taxon>
        <taxon>Agaricomycetes</taxon>
        <taxon>Russulales</taxon>
        <taxon>Auriscalpiaceae</taxon>
        <taxon>Auriscalpium</taxon>
    </lineage>
</organism>
<sequence length="125" mass="13763">DVLMGMFQNFVSKEQKVVADIVAAKGGAKAVRSNDRLLAALDNAVARASEESGIRPAGPASLDELRDDLMDEPDAAVEKNMAIFSRKFEVQKRQIIDEIALVVGRESDRIIREVKMGAHDRILDK</sequence>
<reference evidence="1" key="1">
    <citation type="submission" date="2021-02" db="EMBL/GenBank/DDBJ databases">
        <authorList>
            <consortium name="DOE Joint Genome Institute"/>
            <person name="Ahrendt S."/>
            <person name="Looney B.P."/>
            <person name="Miyauchi S."/>
            <person name="Morin E."/>
            <person name="Drula E."/>
            <person name="Courty P.E."/>
            <person name="Chicoki N."/>
            <person name="Fauchery L."/>
            <person name="Kohler A."/>
            <person name="Kuo A."/>
            <person name="Labutti K."/>
            <person name="Pangilinan J."/>
            <person name="Lipzen A."/>
            <person name="Riley R."/>
            <person name="Andreopoulos W."/>
            <person name="He G."/>
            <person name="Johnson J."/>
            <person name="Barry K.W."/>
            <person name="Grigoriev I.V."/>
            <person name="Nagy L."/>
            <person name="Hibbett D."/>
            <person name="Henrissat B."/>
            <person name="Matheny P.B."/>
            <person name="Labbe J."/>
            <person name="Martin F."/>
        </authorList>
    </citation>
    <scope>NUCLEOTIDE SEQUENCE</scope>
    <source>
        <strain evidence="1">FP105234-sp</strain>
    </source>
</reference>
<feature type="non-terminal residue" evidence="1">
    <location>
        <position position="125"/>
    </location>
</feature>
<dbReference type="Proteomes" id="UP000814033">
    <property type="component" value="Unassembled WGS sequence"/>
</dbReference>
<evidence type="ECO:0000313" key="2">
    <source>
        <dbReference type="Proteomes" id="UP000814033"/>
    </source>
</evidence>
<protein>
    <submittedName>
        <fullName evidence="1">Uncharacterized protein</fullName>
    </submittedName>
</protein>
<feature type="non-terminal residue" evidence="1">
    <location>
        <position position="1"/>
    </location>
</feature>
<comment type="caution">
    <text evidence="1">The sequence shown here is derived from an EMBL/GenBank/DDBJ whole genome shotgun (WGS) entry which is preliminary data.</text>
</comment>
<proteinExistence type="predicted"/>
<dbReference type="EMBL" id="MU276221">
    <property type="protein sequence ID" value="KAI0040173.1"/>
    <property type="molecule type" value="Genomic_DNA"/>
</dbReference>
<accession>A0ACB8R827</accession>
<reference evidence="1" key="2">
    <citation type="journal article" date="2022" name="New Phytol.">
        <title>Evolutionary transition to the ectomycorrhizal habit in the genomes of a hyperdiverse lineage of mushroom-forming fungi.</title>
        <authorList>
            <person name="Looney B."/>
            <person name="Miyauchi S."/>
            <person name="Morin E."/>
            <person name="Drula E."/>
            <person name="Courty P.E."/>
            <person name="Kohler A."/>
            <person name="Kuo A."/>
            <person name="LaButti K."/>
            <person name="Pangilinan J."/>
            <person name="Lipzen A."/>
            <person name="Riley R."/>
            <person name="Andreopoulos W."/>
            <person name="He G."/>
            <person name="Johnson J."/>
            <person name="Nolan M."/>
            <person name="Tritt A."/>
            <person name="Barry K.W."/>
            <person name="Grigoriev I.V."/>
            <person name="Nagy L.G."/>
            <person name="Hibbett D."/>
            <person name="Henrissat B."/>
            <person name="Matheny P.B."/>
            <person name="Labbe J."/>
            <person name="Martin F.M."/>
        </authorList>
    </citation>
    <scope>NUCLEOTIDE SEQUENCE</scope>
    <source>
        <strain evidence="1">FP105234-sp</strain>
    </source>
</reference>
<name>A0ACB8R827_9AGAM</name>
<evidence type="ECO:0000313" key="1">
    <source>
        <dbReference type="EMBL" id="KAI0040173.1"/>
    </source>
</evidence>
<gene>
    <name evidence="1" type="ORF">FA95DRAFT_1468620</name>
</gene>